<proteinExistence type="predicted"/>
<dbReference type="InterPro" id="IPR017853">
    <property type="entry name" value="GH"/>
</dbReference>
<dbReference type="InterPro" id="IPR008589">
    <property type="entry name" value="MupG"/>
</dbReference>
<dbReference type="OrthoDB" id="5809921at2"/>
<reference evidence="3 4" key="1">
    <citation type="submission" date="2010-12" db="EMBL/GenBank/DDBJ databases">
        <authorList>
            <person name="Muzny D."/>
            <person name="Qin X."/>
            <person name="Deng J."/>
            <person name="Jiang H."/>
            <person name="Liu Y."/>
            <person name="Qu J."/>
            <person name="Song X.-Z."/>
            <person name="Zhang L."/>
            <person name="Thornton R."/>
            <person name="Coyle M."/>
            <person name="Francisco L."/>
            <person name="Jackson L."/>
            <person name="Javaid M."/>
            <person name="Korchina V."/>
            <person name="Kovar C."/>
            <person name="Mata R."/>
            <person name="Mathew T."/>
            <person name="Ngo R."/>
            <person name="Nguyen L."/>
            <person name="Nguyen N."/>
            <person name="Okwuonu G."/>
            <person name="Ongeri F."/>
            <person name="Pham C."/>
            <person name="Simmons D."/>
            <person name="Wilczek-Boney K."/>
            <person name="Hale W."/>
            <person name="Jakkamsetti A."/>
            <person name="Pham P."/>
            <person name="Ruth R."/>
            <person name="San Lucas F."/>
            <person name="Warren J."/>
            <person name="Zhang J."/>
            <person name="Zhao Z."/>
            <person name="Zhou C."/>
            <person name="Zhu D."/>
            <person name="Lee S."/>
            <person name="Bess C."/>
            <person name="Blankenburg K."/>
            <person name="Forbes L."/>
            <person name="Fu Q."/>
            <person name="Gubbala S."/>
            <person name="Hirani K."/>
            <person name="Jayaseelan J.C."/>
            <person name="Lara F."/>
            <person name="Munidasa M."/>
            <person name="Palculict T."/>
            <person name="Patil S."/>
            <person name="Pu L.-L."/>
            <person name="Saada N."/>
            <person name="Tang L."/>
            <person name="Weissenberger G."/>
            <person name="Zhu Y."/>
            <person name="Hemphill L."/>
            <person name="Shang Y."/>
            <person name="Youmans B."/>
            <person name="Ayvaz T."/>
            <person name="Ross M."/>
            <person name="Santibanez J."/>
            <person name="Aqrawi P."/>
            <person name="Gross S."/>
            <person name="Joshi V."/>
            <person name="Fowler G."/>
            <person name="Nazareth L."/>
            <person name="Reid J."/>
            <person name="Worley K."/>
            <person name="Petrosino J."/>
            <person name="Highlander S."/>
            <person name="Gibbs R."/>
        </authorList>
    </citation>
    <scope>NUCLEOTIDE SEQUENCE [LARGE SCALE GENOMIC DNA]</scope>
    <source>
        <strain evidence="4">DSM 15952 / CCUG 50447 / LMG 22039 / TP 1.5</strain>
    </source>
</reference>
<accession>E6LD00</accession>
<feature type="domain" description="6-phospho-N-acetylmuramidase C-terminal" evidence="1">
    <location>
        <begin position="242"/>
        <end position="347"/>
    </location>
</feature>
<dbReference type="InterPro" id="IPR013785">
    <property type="entry name" value="Aldolase_TIM"/>
</dbReference>
<evidence type="ECO:0000313" key="4">
    <source>
        <dbReference type="Proteomes" id="UP000010296"/>
    </source>
</evidence>
<evidence type="ECO:0000259" key="2">
    <source>
        <dbReference type="Pfam" id="PF19200"/>
    </source>
</evidence>
<comment type="caution">
    <text evidence="3">The sequence shown here is derived from an EMBL/GenBank/DDBJ whole genome shotgun (WGS) entry which is preliminary data.</text>
</comment>
<dbReference type="Pfam" id="PF19200">
    <property type="entry name" value="MupG_N"/>
    <property type="match status" value="1"/>
</dbReference>
<dbReference type="PANTHER" id="PTHR38435:SF2">
    <property type="entry name" value="DUF871 DOMAIN-CONTAINING PROTEIN"/>
    <property type="match status" value="1"/>
</dbReference>
<dbReference type="Pfam" id="PF05913">
    <property type="entry name" value="MupG_C"/>
    <property type="match status" value="1"/>
</dbReference>
<evidence type="ECO:0000259" key="1">
    <source>
        <dbReference type="Pfam" id="PF05913"/>
    </source>
</evidence>
<dbReference type="InterPro" id="IPR029000">
    <property type="entry name" value="Cyclophilin-like_dom_sf"/>
</dbReference>
<sequence>MYGFSFYLNDDVDQFCDSYLSSMREVGFSGIFTSLHIPEEDASKYRQRLADLGVLARKYHFTLMVDVSSGALAKAGFNKNPIMDLLAMGITGLRMDDGFSMEMVAEFSHQLQIGLNASTITEEEIKQLHEFAANFSNLSAWHNYYPRPETGLEREWFVRKNQWLKDNGLKVQAFISGDDEKRGPLKVGLPTLEEHRHRLPLAAVLDLQQLGVDFVYIGDPSLSKRSQSQFQAWVKNKRLLVFCENIKEIYRDIVLNVHHNRPDVARDVVRSREARGRVTNRVLPLQSLERKLGSITIDNYFYGRYMGELQLCKVDLPMDSRVNVIGNIVQKDLSLLPFIGANIEFELIEEEVKQ</sequence>
<dbReference type="InterPro" id="IPR043894">
    <property type="entry name" value="MupG_C"/>
</dbReference>
<name>E6LD00_ENTI1</name>
<dbReference type="Gene3D" id="2.40.100.10">
    <property type="entry name" value="Cyclophilin-like"/>
    <property type="match status" value="1"/>
</dbReference>
<evidence type="ECO:0000313" key="3">
    <source>
        <dbReference type="EMBL" id="EFU74926.1"/>
    </source>
</evidence>
<dbReference type="STRING" id="888064.HMPREF9088_0240"/>
<dbReference type="PANTHER" id="PTHR38435">
    <property type="match status" value="1"/>
</dbReference>
<keyword evidence="4" id="KW-1185">Reference proteome</keyword>
<dbReference type="eggNOG" id="COG3589">
    <property type="taxonomic scope" value="Bacteria"/>
</dbReference>
<dbReference type="Gene3D" id="3.20.20.70">
    <property type="entry name" value="Aldolase class I"/>
    <property type="match status" value="1"/>
</dbReference>
<dbReference type="Proteomes" id="UP000010296">
    <property type="component" value="Unassembled WGS sequence"/>
</dbReference>
<gene>
    <name evidence="3" type="ORF">HMPREF9088_0240</name>
</gene>
<dbReference type="SUPFAM" id="SSF51445">
    <property type="entry name" value="(Trans)glycosidases"/>
    <property type="match status" value="1"/>
</dbReference>
<protein>
    <recommendedName>
        <fullName evidence="5">Outer surface protein</fullName>
    </recommendedName>
</protein>
<dbReference type="SUPFAM" id="SSF50891">
    <property type="entry name" value="Cyclophilin-like"/>
    <property type="match status" value="1"/>
</dbReference>
<dbReference type="AlphaFoldDB" id="E6LD00"/>
<dbReference type="HOGENOM" id="CLU_065324_0_0_9"/>
<organism evidence="3 4">
    <name type="scientific">Enterococcus italicus (strain DSM 15952 / CCUG 50447 / LMG 22039 / TP 1.5)</name>
    <dbReference type="NCBI Taxonomy" id="888064"/>
    <lineage>
        <taxon>Bacteria</taxon>
        <taxon>Bacillati</taxon>
        <taxon>Bacillota</taxon>
        <taxon>Bacilli</taxon>
        <taxon>Lactobacillales</taxon>
        <taxon>Enterococcaceae</taxon>
        <taxon>Enterococcus</taxon>
    </lineage>
</organism>
<dbReference type="RefSeq" id="WP_007207261.1">
    <property type="nucleotide sequence ID" value="NZ_GL622241.1"/>
</dbReference>
<evidence type="ECO:0008006" key="5">
    <source>
        <dbReference type="Google" id="ProtNLM"/>
    </source>
</evidence>
<dbReference type="InterPro" id="IPR043797">
    <property type="entry name" value="MupG_N"/>
</dbReference>
<dbReference type="EMBL" id="AEPV01000005">
    <property type="protein sequence ID" value="EFU74926.1"/>
    <property type="molecule type" value="Genomic_DNA"/>
</dbReference>
<feature type="domain" description="6-phospho-N-acetylmuramidase N-terminal" evidence="2">
    <location>
        <begin position="3"/>
        <end position="231"/>
    </location>
</feature>